<name>A0A2N5WZT4_9GAMM</name>
<dbReference type="RefSeq" id="WP_101518520.1">
    <property type="nucleotide sequence ID" value="NZ_PKUS01000023.1"/>
</dbReference>
<gene>
    <name evidence="2" type="ORF">C0039_15140</name>
</gene>
<dbReference type="AlphaFoldDB" id="A0A2N5WZT4"/>
<sequence>MSKRAIVIYAAFSQLLAAPSVHADFSNCGMPGQSFLASMNGKSYFELAAAYVDSCANESKLFQEGQVWIKRVRSADDNNRNERVRQSLQLTQKQFEEQFDREVNVSQSAKSAMESSLRCEIAGTRSDEAIRAENCDTDYFEYDPIGTISNPNWKPLKDTSYVFDNAFILPFLQESNGCSTKTVGDTDCDEMFQEEFLPVLEYQSVVYKQLVPAANNQPAEEIETNYASSHKKWKSYLSDTGFQYPWELAFNRWKRGGIQEIAQREEAPTSRYIIAHPSVALAYSDESPDGDKVQAVAVMKVLGYKWWQFNGDKAENVWGVSAVAAIGDFAEVDDDGYGLMFEYNKFALAWTDHGGESVFSLSVDLVSLLVEKPDSLEGWLAKLD</sequence>
<feature type="chain" id="PRO_5014885474" description="DUF1311 domain-containing protein" evidence="1">
    <location>
        <begin position="24"/>
        <end position="384"/>
    </location>
</feature>
<organism evidence="2 3">
    <name type="scientific">Pseudohalioglobus lutimaris</name>
    <dbReference type="NCBI Taxonomy" id="1737061"/>
    <lineage>
        <taxon>Bacteria</taxon>
        <taxon>Pseudomonadati</taxon>
        <taxon>Pseudomonadota</taxon>
        <taxon>Gammaproteobacteria</taxon>
        <taxon>Cellvibrionales</taxon>
        <taxon>Halieaceae</taxon>
        <taxon>Pseudohalioglobus</taxon>
    </lineage>
</organism>
<evidence type="ECO:0000313" key="2">
    <source>
        <dbReference type="EMBL" id="PLW67753.1"/>
    </source>
</evidence>
<comment type="caution">
    <text evidence="2">The sequence shown here is derived from an EMBL/GenBank/DDBJ whole genome shotgun (WGS) entry which is preliminary data.</text>
</comment>
<keyword evidence="3" id="KW-1185">Reference proteome</keyword>
<feature type="signal peptide" evidence="1">
    <location>
        <begin position="1"/>
        <end position="23"/>
    </location>
</feature>
<dbReference type="Proteomes" id="UP000235005">
    <property type="component" value="Unassembled WGS sequence"/>
</dbReference>
<dbReference type="EMBL" id="PKUS01000023">
    <property type="protein sequence ID" value="PLW67753.1"/>
    <property type="molecule type" value="Genomic_DNA"/>
</dbReference>
<evidence type="ECO:0000313" key="3">
    <source>
        <dbReference type="Proteomes" id="UP000235005"/>
    </source>
</evidence>
<accession>A0A2N5WZT4</accession>
<protein>
    <recommendedName>
        <fullName evidence="4">DUF1311 domain-containing protein</fullName>
    </recommendedName>
</protein>
<proteinExistence type="predicted"/>
<evidence type="ECO:0008006" key="4">
    <source>
        <dbReference type="Google" id="ProtNLM"/>
    </source>
</evidence>
<keyword evidence="1" id="KW-0732">Signal</keyword>
<evidence type="ECO:0000256" key="1">
    <source>
        <dbReference type="SAM" id="SignalP"/>
    </source>
</evidence>
<reference evidence="2 3" key="1">
    <citation type="submission" date="2018-01" db="EMBL/GenBank/DDBJ databases">
        <title>The draft genome sequence of Halioglobus lutimaris HF004.</title>
        <authorList>
            <person name="Du Z.-J."/>
            <person name="Shi M.-J."/>
        </authorList>
    </citation>
    <scope>NUCLEOTIDE SEQUENCE [LARGE SCALE GENOMIC DNA]</scope>
    <source>
        <strain evidence="2 3">HF004</strain>
    </source>
</reference>